<feature type="region of interest" description="Disordered" evidence="1">
    <location>
        <begin position="159"/>
        <end position="222"/>
    </location>
</feature>
<evidence type="ECO:0000313" key="2">
    <source>
        <dbReference type="EMBL" id="OMO82034.1"/>
    </source>
</evidence>
<dbReference type="STRING" id="93759.A0A1R3IHI4"/>
<dbReference type="OrthoDB" id="1716402at2759"/>
<protein>
    <submittedName>
        <fullName evidence="2">Uncharacterized protein</fullName>
    </submittedName>
</protein>
<dbReference type="AlphaFoldDB" id="A0A1R3IHI4"/>
<organism evidence="2 3">
    <name type="scientific">Corchorus olitorius</name>
    <dbReference type="NCBI Taxonomy" id="93759"/>
    <lineage>
        <taxon>Eukaryota</taxon>
        <taxon>Viridiplantae</taxon>
        <taxon>Streptophyta</taxon>
        <taxon>Embryophyta</taxon>
        <taxon>Tracheophyta</taxon>
        <taxon>Spermatophyta</taxon>
        <taxon>Magnoliopsida</taxon>
        <taxon>eudicotyledons</taxon>
        <taxon>Gunneridae</taxon>
        <taxon>Pentapetalae</taxon>
        <taxon>rosids</taxon>
        <taxon>malvids</taxon>
        <taxon>Malvales</taxon>
        <taxon>Malvaceae</taxon>
        <taxon>Grewioideae</taxon>
        <taxon>Apeibeae</taxon>
        <taxon>Corchorus</taxon>
    </lineage>
</organism>
<name>A0A1R3IHI4_9ROSI</name>
<proteinExistence type="predicted"/>
<dbReference type="InterPro" id="IPR008507">
    <property type="entry name" value="DUF789"/>
</dbReference>
<gene>
    <name evidence="2" type="ORF">COLO4_23293</name>
</gene>
<comment type="caution">
    <text evidence="2">The sequence shown here is derived from an EMBL/GenBank/DDBJ whole genome shotgun (WGS) entry which is preliminary data.</text>
</comment>
<keyword evidence="3" id="KW-1185">Reference proteome</keyword>
<dbReference type="PANTHER" id="PTHR31343">
    <property type="entry name" value="T15D22.8"/>
    <property type="match status" value="1"/>
</dbReference>
<reference evidence="3" key="1">
    <citation type="submission" date="2013-09" db="EMBL/GenBank/DDBJ databases">
        <title>Corchorus olitorius genome sequencing.</title>
        <authorList>
            <person name="Alam M."/>
            <person name="Haque M.S."/>
            <person name="Islam M.S."/>
            <person name="Emdad E.M."/>
            <person name="Islam M.M."/>
            <person name="Ahmed B."/>
            <person name="Halim A."/>
            <person name="Hossen Q.M.M."/>
            <person name="Hossain M.Z."/>
            <person name="Ahmed R."/>
            <person name="Khan M.M."/>
            <person name="Islam R."/>
            <person name="Rashid M.M."/>
            <person name="Khan S.A."/>
            <person name="Rahman M.S."/>
            <person name="Alam M."/>
            <person name="Yahiya A.S."/>
            <person name="Khan M.S."/>
            <person name="Azam M.S."/>
            <person name="Haque T."/>
            <person name="Lashkar M.Z.H."/>
            <person name="Akhand A.I."/>
            <person name="Morshed G."/>
            <person name="Roy S."/>
            <person name="Uddin K.S."/>
            <person name="Rabeya T."/>
            <person name="Hossain A.S."/>
            <person name="Chowdhury A."/>
            <person name="Snigdha A.R."/>
            <person name="Mortoza M.S."/>
            <person name="Matin S.A."/>
            <person name="Hoque S.M.E."/>
            <person name="Islam M.K."/>
            <person name="Roy D.K."/>
            <person name="Haider R."/>
            <person name="Moosa M.M."/>
            <person name="Elias S.M."/>
            <person name="Hasan A.M."/>
            <person name="Jahan S."/>
            <person name="Shafiuddin M."/>
            <person name="Mahmood N."/>
            <person name="Shommy N.S."/>
        </authorList>
    </citation>
    <scope>NUCLEOTIDE SEQUENCE [LARGE SCALE GENOMIC DNA]</scope>
    <source>
        <strain evidence="3">cv. O-4</strain>
    </source>
</reference>
<evidence type="ECO:0000256" key="1">
    <source>
        <dbReference type="SAM" id="MobiDB-lite"/>
    </source>
</evidence>
<dbReference type="PANTHER" id="PTHR31343:SF4">
    <property type="entry name" value="DUF789 DOMAIN-CONTAINING PROTEIN"/>
    <property type="match status" value="1"/>
</dbReference>
<feature type="region of interest" description="Disordered" evidence="1">
    <location>
        <begin position="233"/>
        <end position="252"/>
    </location>
</feature>
<dbReference type="Proteomes" id="UP000187203">
    <property type="component" value="Unassembled WGS sequence"/>
</dbReference>
<dbReference type="EMBL" id="AWUE01018179">
    <property type="protein sequence ID" value="OMO82034.1"/>
    <property type="molecule type" value="Genomic_DNA"/>
</dbReference>
<feature type="compositionally biased region" description="Polar residues" evidence="1">
    <location>
        <begin position="202"/>
        <end position="217"/>
    </location>
</feature>
<sequence>MSNSGGFTVTRTRTGNRFYNPPAVRRHLFQQQQLQQIQGQLQKEIQMKTDARVNSIDSMAEACKESEESTLSTSSYNLTNLDRLMESVTPFVPVHSEPKMRGLRTREADGHPYYCLRDLWECFSEWSVYGVGVPLLLNGSDSVKQYYVPSLSGIQLYVDPHRHRRPTEDSDAESSRETSSAGSSDCETDRRVKGGIDGAWGQHNSQRMNRPPMSSSSDEVEVGKSPGLLVFQYFEQEQPHHRKPLYDKASSC</sequence>
<accession>A0A1R3IHI4</accession>
<evidence type="ECO:0000313" key="3">
    <source>
        <dbReference type="Proteomes" id="UP000187203"/>
    </source>
</evidence>
<dbReference type="Pfam" id="PF05623">
    <property type="entry name" value="DUF789"/>
    <property type="match status" value="1"/>
</dbReference>